<comment type="caution">
    <text evidence="3">The sequence shown here is derived from an EMBL/GenBank/DDBJ whole genome shotgun (WGS) entry which is preliminary data.</text>
</comment>
<feature type="region of interest" description="Disordered" evidence="1">
    <location>
        <begin position="100"/>
        <end position="192"/>
    </location>
</feature>
<evidence type="ECO:0000313" key="3">
    <source>
        <dbReference type="EMBL" id="MBB5083800.1"/>
    </source>
</evidence>
<feature type="transmembrane region" description="Helical" evidence="2">
    <location>
        <begin position="71"/>
        <end position="96"/>
    </location>
</feature>
<keyword evidence="2" id="KW-0472">Membrane</keyword>
<dbReference type="AlphaFoldDB" id="A0A7W8EK37"/>
<name>A0A7W8EK37_9ACTN</name>
<protein>
    <submittedName>
        <fullName evidence="3">Uncharacterized protein</fullName>
    </submittedName>
</protein>
<evidence type="ECO:0000256" key="1">
    <source>
        <dbReference type="SAM" id="MobiDB-lite"/>
    </source>
</evidence>
<sequence>MINLLIHIVMFIAFGAGAVVTGLARKRHGKGALLGMFGCIVLTVGVLPTVATSVFAPSIAHDLGLSTASMIFGILGLVNMVLTLAGFGLLVAGVVAHRGPRPAPQTPAWNQPSPYPQPGYGQQSYGQQGYGQGYAQPNATPQPGYPQPGATQQPGYPQPSAAPQPGAAPGEQPPPPAGPQPWSEPGNPGQQG</sequence>
<keyword evidence="4" id="KW-1185">Reference proteome</keyword>
<reference evidence="3 4" key="1">
    <citation type="submission" date="2020-08" db="EMBL/GenBank/DDBJ databases">
        <title>Genomic Encyclopedia of Type Strains, Phase IV (KMG-IV): sequencing the most valuable type-strain genomes for metagenomic binning, comparative biology and taxonomic classification.</title>
        <authorList>
            <person name="Goeker M."/>
        </authorList>
    </citation>
    <scope>NUCLEOTIDE SEQUENCE [LARGE SCALE GENOMIC DNA]</scope>
    <source>
        <strain evidence="3 4">DSM 45385</strain>
    </source>
</reference>
<keyword evidence="2" id="KW-0812">Transmembrane</keyword>
<feature type="transmembrane region" description="Helical" evidence="2">
    <location>
        <begin position="6"/>
        <end position="24"/>
    </location>
</feature>
<evidence type="ECO:0000313" key="4">
    <source>
        <dbReference type="Proteomes" id="UP000568380"/>
    </source>
</evidence>
<proteinExistence type="predicted"/>
<dbReference type="RefSeq" id="WP_184973238.1">
    <property type="nucleotide sequence ID" value="NZ_JACHIN010000019.1"/>
</dbReference>
<feature type="compositionally biased region" description="Low complexity" evidence="1">
    <location>
        <begin position="118"/>
        <end position="137"/>
    </location>
</feature>
<keyword evidence="2" id="KW-1133">Transmembrane helix</keyword>
<feature type="transmembrane region" description="Helical" evidence="2">
    <location>
        <begin position="31"/>
        <end position="51"/>
    </location>
</feature>
<dbReference type="EMBL" id="JACHIN010000019">
    <property type="protein sequence ID" value="MBB5083800.1"/>
    <property type="molecule type" value="Genomic_DNA"/>
</dbReference>
<organism evidence="3 4">
    <name type="scientific">Nonomuraea endophytica</name>
    <dbReference type="NCBI Taxonomy" id="714136"/>
    <lineage>
        <taxon>Bacteria</taxon>
        <taxon>Bacillati</taxon>
        <taxon>Actinomycetota</taxon>
        <taxon>Actinomycetes</taxon>
        <taxon>Streptosporangiales</taxon>
        <taxon>Streptosporangiaceae</taxon>
        <taxon>Nonomuraea</taxon>
    </lineage>
</organism>
<dbReference type="Proteomes" id="UP000568380">
    <property type="component" value="Unassembled WGS sequence"/>
</dbReference>
<gene>
    <name evidence="3" type="ORF">HNR40_009305</name>
</gene>
<evidence type="ECO:0000256" key="2">
    <source>
        <dbReference type="SAM" id="Phobius"/>
    </source>
</evidence>
<accession>A0A7W8EK37</accession>